<dbReference type="FunFam" id="1.10.8.60:FF:000013">
    <property type="entry name" value="DNA polymerase III subunit gamma/tau"/>
    <property type="match status" value="1"/>
</dbReference>
<comment type="similarity">
    <text evidence="1 11">Belongs to the DnaX/STICHEL family.</text>
</comment>
<dbReference type="Gene3D" id="1.20.272.10">
    <property type="match status" value="1"/>
</dbReference>
<feature type="compositionally biased region" description="Acidic residues" evidence="12">
    <location>
        <begin position="611"/>
        <end position="620"/>
    </location>
</feature>
<dbReference type="GO" id="GO:0046872">
    <property type="term" value="F:metal ion binding"/>
    <property type="evidence" value="ECO:0007669"/>
    <property type="project" value="UniProtKB-KW"/>
</dbReference>
<dbReference type="Pfam" id="PF22608">
    <property type="entry name" value="DNAX_ATPase_lid"/>
    <property type="match status" value="1"/>
</dbReference>
<feature type="region of interest" description="Disordered" evidence="12">
    <location>
        <begin position="598"/>
        <end position="620"/>
    </location>
</feature>
<dbReference type="eggNOG" id="COG2812">
    <property type="taxonomic scope" value="Bacteria"/>
</dbReference>
<dbReference type="Pfam" id="PF12169">
    <property type="entry name" value="DNA_pol3_gamma3"/>
    <property type="match status" value="1"/>
</dbReference>
<dbReference type="Pfam" id="PF12362">
    <property type="entry name" value="DUF3646"/>
    <property type="match status" value="1"/>
</dbReference>
<dbReference type="Pfam" id="PF13177">
    <property type="entry name" value="DNA_pol3_delta2"/>
    <property type="match status" value="1"/>
</dbReference>
<protein>
    <recommendedName>
        <fullName evidence="11">DNA polymerase III subunit gamma/tau</fullName>
        <ecNumber evidence="11">2.7.7.7</ecNumber>
    </recommendedName>
</protein>
<dbReference type="InterPro" id="IPR012763">
    <property type="entry name" value="DNA_pol_III_sug/sutau_N"/>
</dbReference>
<keyword evidence="7" id="KW-0862">Zinc</keyword>
<evidence type="ECO:0000313" key="14">
    <source>
        <dbReference type="EMBL" id="ADE39732.1"/>
    </source>
</evidence>
<dbReference type="Proteomes" id="UP000007460">
    <property type="component" value="Chromosome"/>
</dbReference>
<dbReference type="PANTHER" id="PTHR11669:SF0">
    <property type="entry name" value="PROTEIN STICHEL-LIKE 2"/>
    <property type="match status" value="1"/>
</dbReference>
<dbReference type="NCBIfam" id="TIGR02397">
    <property type="entry name" value="dnaX_nterm"/>
    <property type="match status" value="1"/>
</dbReference>
<keyword evidence="3 11" id="KW-0548">Nucleotidyltransferase</keyword>
<evidence type="ECO:0000256" key="5">
    <source>
        <dbReference type="ARBA" id="ARBA00022723"/>
    </source>
</evidence>
<evidence type="ECO:0000256" key="3">
    <source>
        <dbReference type="ARBA" id="ARBA00022695"/>
    </source>
</evidence>
<feature type="domain" description="AAA+ ATPase" evidence="13">
    <location>
        <begin position="43"/>
        <end position="190"/>
    </location>
</feature>
<dbReference type="STRING" id="488538.SAR116_1489"/>
<dbReference type="NCBIfam" id="NF006585">
    <property type="entry name" value="PRK09111.1"/>
    <property type="match status" value="1"/>
</dbReference>
<dbReference type="EMBL" id="CP001751">
    <property type="protein sequence ID" value="ADE39732.1"/>
    <property type="molecule type" value="Genomic_DNA"/>
</dbReference>
<dbReference type="InterPro" id="IPR022107">
    <property type="entry name" value="DNA_pol_III_gamma/tau_C"/>
</dbReference>
<dbReference type="Gene3D" id="1.10.8.60">
    <property type="match status" value="1"/>
</dbReference>
<evidence type="ECO:0000256" key="4">
    <source>
        <dbReference type="ARBA" id="ARBA00022705"/>
    </source>
</evidence>
<dbReference type="SUPFAM" id="SSF48019">
    <property type="entry name" value="post-AAA+ oligomerization domain-like"/>
    <property type="match status" value="1"/>
</dbReference>
<dbReference type="SUPFAM" id="SSF52540">
    <property type="entry name" value="P-loop containing nucleoside triphosphate hydrolases"/>
    <property type="match status" value="1"/>
</dbReference>
<evidence type="ECO:0000256" key="10">
    <source>
        <dbReference type="ARBA" id="ARBA00049244"/>
    </source>
</evidence>
<dbReference type="GO" id="GO:0009360">
    <property type="term" value="C:DNA polymerase III complex"/>
    <property type="evidence" value="ECO:0007669"/>
    <property type="project" value="InterPro"/>
</dbReference>
<dbReference type="InterPro" id="IPR003593">
    <property type="entry name" value="AAA+_ATPase"/>
</dbReference>
<evidence type="ECO:0000256" key="1">
    <source>
        <dbReference type="ARBA" id="ARBA00006360"/>
    </source>
</evidence>
<dbReference type="InterPro" id="IPR008921">
    <property type="entry name" value="DNA_pol3_clamp-load_cplx_C"/>
</dbReference>
<feature type="region of interest" description="Disordered" evidence="12">
    <location>
        <begin position="390"/>
        <end position="445"/>
    </location>
</feature>
<organism evidence="14 15">
    <name type="scientific">Puniceispirillum marinum (strain IMCC1322)</name>
    <dbReference type="NCBI Taxonomy" id="488538"/>
    <lineage>
        <taxon>Bacteria</taxon>
        <taxon>Pseudomonadati</taxon>
        <taxon>Pseudomonadota</taxon>
        <taxon>Alphaproteobacteria</taxon>
        <taxon>Candidatus Puniceispirillales</taxon>
        <taxon>Candidatus Puniceispirillaceae</taxon>
        <taxon>Candidatus Puniceispirillum</taxon>
    </lineage>
</organism>
<evidence type="ECO:0000256" key="6">
    <source>
        <dbReference type="ARBA" id="ARBA00022741"/>
    </source>
</evidence>
<keyword evidence="2 11" id="KW-0808">Transferase</keyword>
<name>D5BTY5_PUNMI</name>
<keyword evidence="9 11" id="KW-0239">DNA-directed DNA polymerase</keyword>
<keyword evidence="15" id="KW-1185">Reference proteome</keyword>
<evidence type="ECO:0000313" key="15">
    <source>
        <dbReference type="Proteomes" id="UP000007460"/>
    </source>
</evidence>
<dbReference type="HOGENOM" id="CLU_006229_0_7_5"/>
<reference evidence="14 15" key="1">
    <citation type="journal article" date="2010" name="J. Bacteriol.">
        <title>Complete genome sequence of "Candidatus Puniceispirillum marinum" IMCC1322, a representative of the SAR116 clade in the Alphaproteobacteria.</title>
        <authorList>
            <person name="Oh H.M."/>
            <person name="Kwon K.K."/>
            <person name="Kang I."/>
            <person name="Kang S.G."/>
            <person name="Lee J.H."/>
            <person name="Kim S.J."/>
            <person name="Cho J.C."/>
        </authorList>
    </citation>
    <scope>NUCLEOTIDE SEQUENCE [LARGE SCALE GENOMIC DNA]</scope>
    <source>
        <strain evidence="14 15">IMCC1322</strain>
    </source>
</reference>
<evidence type="ECO:0000256" key="9">
    <source>
        <dbReference type="ARBA" id="ARBA00022932"/>
    </source>
</evidence>
<sequence length="620" mass="64664">MNETATTAYRVLARKYRPETFSALIGQDALVRTLGNALSLGRLAHAFVLTGVRGVGKTSAARLLAKGLNCIGPDGNGAATLEPCGTCEPCTAIAAGRHVDVLEIDAASHTGVDDAREIIEAVNYRPVSARFKIYIIDEVHMMSKSAFNALLKTLEEPPDAVKFIFATTEIRKVPVTILSRCQRYDLRRVPATLLASHLEMICGKEDIKAEAGALAAIASAAEGSVRDALSLLDQAAAMTADTLSAESVSDMLGRPGRAEALALLKSVLANDVASALASFNDIYQRGAEPEMLIADLLDIVHSASLCATGGSSATLIEGERASIEELATLGIAKLGRAWQILLKGHGELNAAPNPANACEMLLIRLAHAAQMPSPDEILRALPEATAGNAATISTASSSPSASASPTSTDIPAPASTATPTTTMSTSPTGTPTGTPTSTMSGAPSTNVAIQHQPDQQTVPAQNTDADADAAPDRLAANDTPPLNTLADIATLAEDKGEMLLAALIRNHVRLVALQPGLLEIALSGKPPEKFLGDLAQHLRHWTGARWLVSLSDETAGKTLAEAKADAAAVRLDTIAKTPLVAKIISVFPGATIEDISAIDAPVTDPDKDTDTDTYNEEDPD</sequence>
<proteinExistence type="inferred from homology"/>
<dbReference type="GO" id="GO:0006261">
    <property type="term" value="P:DNA-templated DNA replication"/>
    <property type="evidence" value="ECO:0007669"/>
    <property type="project" value="TreeGrafter"/>
</dbReference>
<dbReference type="EC" id="2.7.7.7" evidence="11"/>
<keyword evidence="5" id="KW-0479">Metal-binding</keyword>
<evidence type="ECO:0000256" key="7">
    <source>
        <dbReference type="ARBA" id="ARBA00022833"/>
    </source>
</evidence>
<dbReference type="SMART" id="SM00382">
    <property type="entry name" value="AAA"/>
    <property type="match status" value="1"/>
</dbReference>
<dbReference type="InterPro" id="IPR045085">
    <property type="entry name" value="HLD_clamp_pol_III_gamma_tau"/>
</dbReference>
<comment type="subunit">
    <text evidence="11">DNA polymerase III contains a core (composed of alpha, epsilon and theta chains) that associates with a tau subunit. This core dimerizes to form the POLIII' complex. PolIII' associates with the gamma complex (composed of gamma, delta, delta', psi and chi chains) and with the beta chain to form the complete DNA polymerase III complex.</text>
</comment>
<evidence type="ECO:0000256" key="11">
    <source>
        <dbReference type="RuleBase" id="RU364063"/>
    </source>
</evidence>
<evidence type="ECO:0000256" key="8">
    <source>
        <dbReference type="ARBA" id="ARBA00022840"/>
    </source>
</evidence>
<keyword evidence="8 11" id="KW-0067">ATP-binding</keyword>
<keyword evidence="4 11" id="KW-0235">DNA replication</keyword>
<dbReference type="InterPro" id="IPR050238">
    <property type="entry name" value="DNA_Rep/Repair_Clamp_Loader"/>
</dbReference>
<dbReference type="GO" id="GO:0005524">
    <property type="term" value="F:ATP binding"/>
    <property type="evidence" value="ECO:0007669"/>
    <property type="project" value="UniProtKB-KW"/>
</dbReference>
<dbReference type="RefSeq" id="WP_013046359.1">
    <property type="nucleotide sequence ID" value="NC_014010.1"/>
</dbReference>
<dbReference type="InterPro" id="IPR022754">
    <property type="entry name" value="DNA_pol_III_gamma-3"/>
</dbReference>
<accession>D5BTY5</accession>
<keyword evidence="6 11" id="KW-0547">Nucleotide-binding</keyword>
<dbReference type="AlphaFoldDB" id="D5BTY5"/>
<dbReference type="OrthoDB" id="9810148at2"/>
<dbReference type="GO" id="GO:0003887">
    <property type="term" value="F:DNA-directed DNA polymerase activity"/>
    <property type="evidence" value="ECO:0007669"/>
    <property type="project" value="UniProtKB-KW"/>
</dbReference>
<dbReference type="CDD" id="cd00009">
    <property type="entry name" value="AAA"/>
    <property type="match status" value="1"/>
</dbReference>
<dbReference type="FunFam" id="3.40.50.300:FF:000014">
    <property type="entry name" value="DNA polymerase III subunit gamma/tau"/>
    <property type="match status" value="1"/>
</dbReference>
<comment type="function">
    <text evidence="11">DNA polymerase III is a complex, multichain enzyme responsible for most of the replicative synthesis in bacteria. This DNA polymerase also exhibits 3' to 5' exonuclease activity.</text>
</comment>
<evidence type="ECO:0000256" key="2">
    <source>
        <dbReference type="ARBA" id="ARBA00022679"/>
    </source>
</evidence>
<dbReference type="KEGG" id="apb:SAR116_1489"/>
<evidence type="ECO:0000259" key="13">
    <source>
        <dbReference type="SMART" id="SM00382"/>
    </source>
</evidence>
<evidence type="ECO:0000256" key="12">
    <source>
        <dbReference type="SAM" id="MobiDB-lite"/>
    </source>
</evidence>
<dbReference type="InterPro" id="IPR027417">
    <property type="entry name" value="P-loop_NTPase"/>
</dbReference>
<dbReference type="PANTHER" id="PTHR11669">
    <property type="entry name" value="REPLICATION FACTOR C / DNA POLYMERASE III GAMMA-TAU SUBUNIT"/>
    <property type="match status" value="1"/>
</dbReference>
<dbReference type="GO" id="GO:0003677">
    <property type="term" value="F:DNA binding"/>
    <property type="evidence" value="ECO:0007669"/>
    <property type="project" value="InterPro"/>
</dbReference>
<gene>
    <name evidence="11" type="primary">dnaX</name>
    <name evidence="14" type="ordered locus">SAR116_1489</name>
</gene>
<comment type="catalytic activity">
    <reaction evidence="10 11">
        <text>DNA(n) + a 2'-deoxyribonucleoside 5'-triphosphate = DNA(n+1) + diphosphate</text>
        <dbReference type="Rhea" id="RHEA:22508"/>
        <dbReference type="Rhea" id="RHEA-COMP:17339"/>
        <dbReference type="Rhea" id="RHEA-COMP:17340"/>
        <dbReference type="ChEBI" id="CHEBI:33019"/>
        <dbReference type="ChEBI" id="CHEBI:61560"/>
        <dbReference type="ChEBI" id="CHEBI:173112"/>
        <dbReference type="EC" id="2.7.7.7"/>
    </reaction>
</comment>
<dbReference type="Gene3D" id="3.40.50.300">
    <property type="entry name" value="P-loop containing nucleotide triphosphate hydrolases"/>
    <property type="match status" value="1"/>
</dbReference>